<dbReference type="InterPro" id="IPR036390">
    <property type="entry name" value="WH_DNA-bd_sf"/>
</dbReference>
<evidence type="ECO:0000256" key="4">
    <source>
        <dbReference type="ARBA" id="ARBA00023163"/>
    </source>
</evidence>
<evidence type="ECO:0000256" key="2">
    <source>
        <dbReference type="ARBA" id="ARBA00023015"/>
    </source>
</evidence>
<reference evidence="6 7" key="1">
    <citation type="journal article" date="2011" name="J. Bacteriol.">
        <title>Complete genome sequence of Polymorphum gilvum SL003B-26A1T, a crude oil-degrading bacterium from oil-polluted saline soil.</title>
        <authorList>
            <person name="Li S.G."/>
            <person name="Tang Y.Q."/>
            <person name="Nie Y."/>
            <person name="Cai M."/>
            <person name="Wu X.L."/>
        </authorList>
    </citation>
    <scope>NUCLEOTIDE SEQUENCE [LARGE SCALE GENOMIC DNA]</scope>
    <source>
        <strain evidence="7">LMG 25793 / CGMCC 1.9160 / SL003B-26A1</strain>
    </source>
</reference>
<dbReference type="PANTHER" id="PTHR30579">
    <property type="entry name" value="TRANSCRIPTIONAL REGULATOR"/>
    <property type="match status" value="1"/>
</dbReference>
<sequence length="305" mass="33949">MLFIDLIDGWELAGMLDLDQLRTFVAIAEYGSFTRAAEMVHKTQSAVSMQMRRLEERIGRQIFMRDGRLSRLTEDGERLLHYARRLVQLGDETLAAFDDSEVAGFVRLGTPDDYADRFLPEILARFSRSNPKAEVSVVCAPTPNLVDLVAANELDVAIVTHVLRPGRERDEVIRREPLLWVASARHAVENEDVLPLALGRATCDWRKAALAALNGIKREHRLLYSSWNSTAVGAAVLAGLAISVLPESALRSGMRVLCEADGFPKLPDCEIAVMRSWHQHSRVTEALVEHIMSSLDNLSVPQAAQ</sequence>
<dbReference type="SUPFAM" id="SSF46785">
    <property type="entry name" value="Winged helix' DNA-binding domain"/>
    <property type="match status" value="1"/>
</dbReference>
<dbReference type="Pfam" id="PF03466">
    <property type="entry name" value="LysR_substrate"/>
    <property type="match status" value="1"/>
</dbReference>
<dbReference type="GO" id="GO:0003677">
    <property type="term" value="F:DNA binding"/>
    <property type="evidence" value="ECO:0007669"/>
    <property type="project" value="UniProtKB-KW"/>
</dbReference>
<protein>
    <submittedName>
        <fullName evidence="6">HTH-type transcriptional regulator dgdR</fullName>
    </submittedName>
</protein>
<dbReference type="Proteomes" id="UP000008130">
    <property type="component" value="Chromosome"/>
</dbReference>
<dbReference type="GO" id="GO:0003700">
    <property type="term" value="F:DNA-binding transcription factor activity"/>
    <property type="evidence" value="ECO:0007669"/>
    <property type="project" value="InterPro"/>
</dbReference>
<dbReference type="EMBL" id="CP002568">
    <property type="protein sequence ID" value="ADZ71909.1"/>
    <property type="molecule type" value="Genomic_DNA"/>
</dbReference>
<dbReference type="Pfam" id="PF00126">
    <property type="entry name" value="HTH_1"/>
    <property type="match status" value="1"/>
</dbReference>
<dbReference type="FunFam" id="1.10.10.10:FF:000001">
    <property type="entry name" value="LysR family transcriptional regulator"/>
    <property type="match status" value="1"/>
</dbReference>
<proteinExistence type="inferred from homology"/>
<dbReference type="PATRIC" id="fig|991905.3.peg.3601"/>
<evidence type="ECO:0000313" key="6">
    <source>
        <dbReference type="EMBL" id="ADZ71909.1"/>
    </source>
</evidence>
<dbReference type="Gene3D" id="1.10.10.10">
    <property type="entry name" value="Winged helix-like DNA-binding domain superfamily/Winged helix DNA-binding domain"/>
    <property type="match status" value="1"/>
</dbReference>
<keyword evidence="2" id="KW-0805">Transcription regulation</keyword>
<keyword evidence="3" id="KW-0238">DNA-binding</keyword>
<comment type="similarity">
    <text evidence="1">Belongs to the LysR transcriptional regulatory family.</text>
</comment>
<dbReference type="PROSITE" id="PS50931">
    <property type="entry name" value="HTH_LYSR"/>
    <property type="match status" value="1"/>
</dbReference>
<dbReference type="HOGENOM" id="CLU_039613_1_4_5"/>
<dbReference type="Gene3D" id="3.40.190.10">
    <property type="entry name" value="Periplasmic binding protein-like II"/>
    <property type="match status" value="2"/>
</dbReference>
<evidence type="ECO:0000259" key="5">
    <source>
        <dbReference type="PROSITE" id="PS50931"/>
    </source>
</evidence>
<keyword evidence="4" id="KW-0804">Transcription</keyword>
<dbReference type="PRINTS" id="PR00039">
    <property type="entry name" value="HTHLYSR"/>
</dbReference>
<dbReference type="RefSeq" id="WP_013654218.1">
    <property type="nucleotide sequence ID" value="NC_015259.1"/>
</dbReference>
<dbReference type="InterPro" id="IPR005119">
    <property type="entry name" value="LysR_subst-bd"/>
</dbReference>
<dbReference type="AlphaFoldDB" id="F2J0W3"/>
<organism evidence="6 7">
    <name type="scientific">Polymorphum gilvum (strain LMG 25793 / CGMCC 1.9160 / SL003B-26A1)</name>
    <dbReference type="NCBI Taxonomy" id="991905"/>
    <lineage>
        <taxon>Bacteria</taxon>
        <taxon>Pseudomonadati</taxon>
        <taxon>Pseudomonadota</taxon>
        <taxon>Alphaproteobacteria</taxon>
        <taxon>Rhodobacterales</taxon>
        <taxon>Paracoccaceae</taxon>
        <taxon>Polymorphum</taxon>
    </lineage>
</organism>
<name>F2J0W3_POLGS</name>
<keyword evidence="7" id="KW-1185">Reference proteome</keyword>
<evidence type="ECO:0000313" key="7">
    <source>
        <dbReference type="Proteomes" id="UP000008130"/>
    </source>
</evidence>
<dbReference type="SUPFAM" id="SSF53850">
    <property type="entry name" value="Periplasmic binding protein-like II"/>
    <property type="match status" value="1"/>
</dbReference>
<dbReference type="InterPro" id="IPR050176">
    <property type="entry name" value="LTTR"/>
</dbReference>
<dbReference type="InterPro" id="IPR000847">
    <property type="entry name" value="LysR_HTH_N"/>
</dbReference>
<dbReference type="InterPro" id="IPR036388">
    <property type="entry name" value="WH-like_DNA-bd_sf"/>
</dbReference>
<evidence type="ECO:0000256" key="1">
    <source>
        <dbReference type="ARBA" id="ARBA00009437"/>
    </source>
</evidence>
<dbReference type="PANTHER" id="PTHR30579:SF7">
    <property type="entry name" value="HTH-TYPE TRANSCRIPTIONAL REGULATOR LRHA-RELATED"/>
    <property type="match status" value="1"/>
</dbReference>
<accession>F2J0W3</accession>
<dbReference type="eggNOG" id="COG0583">
    <property type="taxonomic scope" value="Bacteria"/>
</dbReference>
<dbReference type="KEGG" id="pgv:SL003B_3487"/>
<gene>
    <name evidence="6" type="ordered locus">SL003B_3487</name>
</gene>
<feature type="domain" description="HTH lysR-type" evidence="5">
    <location>
        <begin position="16"/>
        <end position="73"/>
    </location>
</feature>
<evidence type="ECO:0000256" key="3">
    <source>
        <dbReference type="ARBA" id="ARBA00023125"/>
    </source>
</evidence>
<dbReference type="STRING" id="991905.SL003B_3487"/>